<evidence type="ECO:0000256" key="4">
    <source>
        <dbReference type="ARBA" id="ARBA00023128"/>
    </source>
</evidence>
<dbReference type="PANTHER" id="PTHR28133">
    <property type="entry name" value="REQUIRED FOR RESPIRATORY GROWTH PROTEIN 7, MITOCHONDRIAL"/>
    <property type="match status" value="1"/>
</dbReference>
<gene>
    <name evidence="5" type="ORF">CLIB1423_05S05402</name>
</gene>
<keyword evidence="6" id="KW-1185">Reference proteome</keyword>
<reference evidence="5" key="1">
    <citation type="submission" date="2022-03" db="EMBL/GenBank/DDBJ databases">
        <authorList>
            <person name="Legras J.-L."/>
            <person name="Devillers H."/>
            <person name="Grondin C."/>
        </authorList>
    </citation>
    <scope>NUCLEOTIDE SEQUENCE</scope>
    <source>
        <strain evidence="5">CLIB 1423</strain>
    </source>
</reference>
<comment type="subcellular location">
    <subcellularLocation>
        <location evidence="1">Mitochondrion</location>
    </subcellularLocation>
</comment>
<organism evidence="5 6">
    <name type="scientific">[Candida] railenensis</name>
    <dbReference type="NCBI Taxonomy" id="45579"/>
    <lineage>
        <taxon>Eukaryota</taxon>
        <taxon>Fungi</taxon>
        <taxon>Dikarya</taxon>
        <taxon>Ascomycota</taxon>
        <taxon>Saccharomycotina</taxon>
        <taxon>Pichiomycetes</taxon>
        <taxon>Debaryomycetaceae</taxon>
        <taxon>Kurtzmaniella</taxon>
    </lineage>
</organism>
<protein>
    <recommendedName>
        <fullName evidence="3">Required for respiratory growth protein 7, mitochondrial</fullName>
    </recommendedName>
</protein>
<name>A0A9P0QP81_9ASCO</name>
<evidence type="ECO:0000256" key="1">
    <source>
        <dbReference type="ARBA" id="ARBA00004173"/>
    </source>
</evidence>
<comment type="caution">
    <text evidence="5">The sequence shown here is derived from an EMBL/GenBank/DDBJ whole genome shotgun (WGS) entry which is preliminary data.</text>
</comment>
<evidence type="ECO:0000256" key="3">
    <source>
        <dbReference type="ARBA" id="ARBA00014638"/>
    </source>
</evidence>
<dbReference type="AlphaFoldDB" id="A0A9P0QP81"/>
<dbReference type="Pfam" id="PF10356">
    <property type="entry name" value="RRG7"/>
    <property type="match status" value="1"/>
</dbReference>
<proteinExistence type="inferred from homology"/>
<dbReference type="Proteomes" id="UP000837801">
    <property type="component" value="Unassembled WGS sequence"/>
</dbReference>
<dbReference type="PANTHER" id="PTHR28133:SF1">
    <property type="entry name" value="REQUIRED FOR RESPIRATORY GROWTH PROTEIN 7, MITOCHONDRIAL"/>
    <property type="match status" value="1"/>
</dbReference>
<sequence length="252" mass="28984">MSILARRFKSVDCRSFLDHARTNNKSMQTTVALGSLYEILAKEIMTNKLDMRDMECCGGTGDEGLDIFGKWNLEAYFKSNNKSRQEYEPKDLISKRMHEKLVRPILKNSVEFKETFQLPVKTSSKSLTNGGNVLVQCKNTKSPISAKVIRELAGIYFFHVRTQEDSKNTFMFLVAAKKLTKQARVQFDTANFPLVFCRISPLKVQSIMQDPYDIKSWTGGKLKEFYCNSYSNQLLRGLDVEVQVNEMIKREE</sequence>
<dbReference type="InterPro" id="IPR018828">
    <property type="entry name" value="RRG7"/>
</dbReference>
<accession>A0A9P0QP81</accession>
<evidence type="ECO:0000256" key="2">
    <source>
        <dbReference type="ARBA" id="ARBA00009554"/>
    </source>
</evidence>
<evidence type="ECO:0000313" key="5">
    <source>
        <dbReference type="EMBL" id="CAH2352091.1"/>
    </source>
</evidence>
<keyword evidence="4" id="KW-0496">Mitochondrion</keyword>
<dbReference type="GO" id="GO:0005739">
    <property type="term" value="C:mitochondrion"/>
    <property type="evidence" value="ECO:0007669"/>
    <property type="project" value="UniProtKB-SubCell"/>
</dbReference>
<dbReference type="OrthoDB" id="20734at2759"/>
<comment type="similarity">
    <text evidence="2">Belongs to the RRG7 family.</text>
</comment>
<evidence type="ECO:0000313" key="6">
    <source>
        <dbReference type="Proteomes" id="UP000837801"/>
    </source>
</evidence>
<dbReference type="EMBL" id="CAKXYY010000005">
    <property type="protein sequence ID" value="CAH2352091.1"/>
    <property type="molecule type" value="Genomic_DNA"/>
</dbReference>